<dbReference type="Gene3D" id="1.10.10.10">
    <property type="entry name" value="Winged helix-like DNA-binding domain superfamily/Winged helix DNA-binding domain"/>
    <property type="match status" value="1"/>
</dbReference>
<dbReference type="PANTHER" id="PTHR30118">
    <property type="entry name" value="HTH-TYPE TRANSCRIPTIONAL REGULATOR LEUO-RELATED"/>
    <property type="match status" value="1"/>
</dbReference>
<dbReference type="EMBL" id="BAQP01000317">
    <property type="protein sequence ID" value="GBQ29436.1"/>
    <property type="molecule type" value="Genomic_DNA"/>
</dbReference>
<evidence type="ECO:0000256" key="1">
    <source>
        <dbReference type="ARBA" id="ARBA00009437"/>
    </source>
</evidence>
<feature type="domain" description="HTH lysR-type" evidence="5">
    <location>
        <begin position="12"/>
        <end position="68"/>
    </location>
</feature>
<dbReference type="Proteomes" id="UP001060895">
    <property type="component" value="Unassembled WGS sequence"/>
</dbReference>
<accession>A0ABQ0PAX9</accession>
<evidence type="ECO:0000259" key="5">
    <source>
        <dbReference type="PROSITE" id="PS50931"/>
    </source>
</evidence>
<name>A0ABQ0PAX9_9PROT</name>
<dbReference type="PROSITE" id="PS50931">
    <property type="entry name" value="HTH_LYSR"/>
    <property type="match status" value="1"/>
</dbReference>
<dbReference type="InterPro" id="IPR000847">
    <property type="entry name" value="LysR_HTH_N"/>
</dbReference>
<evidence type="ECO:0000256" key="2">
    <source>
        <dbReference type="ARBA" id="ARBA00023015"/>
    </source>
</evidence>
<dbReference type="InterPro" id="IPR005119">
    <property type="entry name" value="LysR_subst-bd"/>
</dbReference>
<keyword evidence="2" id="KW-0805">Transcription regulation</keyword>
<dbReference type="RefSeq" id="WP_246387407.1">
    <property type="nucleotide sequence ID" value="NZ_BAQP01000317.1"/>
</dbReference>
<dbReference type="InterPro" id="IPR036388">
    <property type="entry name" value="WH-like_DNA-bd_sf"/>
</dbReference>
<reference evidence="6" key="1">
    <citation type="submission" date="2013-04" db="EMBL/GenBank/DDBJ databases">
        <title>The genome sequencing project of 58 acetic acid bacteria.</title>
        <authorList>
            <person name="Okamoto-Kainuma A."/>
            <person name="Ishikawa M."/>
            <person name="Umino S."/>
            <person name="Koizumi Y."/>
            <person name="Shiwa Y."/>
            <person name="Yoshikawa H."/>
            <person name="Matsutani M."/>
            <person name="Matsushita K."/>
        </authorList>
    </citation>
    <scope>NUCLEOTIDE SEQUENCE</scope>
    <source>
        <strain evidence="6">DSM 12717</strain>
    </source>
</reference>
<evidence type="ECO:0000313" key="7">
    <source>
        <dbReference type="Proteomes" id="UP001060895"/>
    </source>
</evidence>
<organism evidence="6 7">
    <name type="scientific">Gluconacetobacter sacchari DSM 12717</name>
    <dbReference type="NCBI Taxonomy" id="1307940"/>
    <lineage>
        <taxon>Bacteria</taxon>
        <taxon>Pseudomonadati</taxon>
        <taxon>Pseudomonadota</taxon>
        <taxon>Alphaproteobacteria</taxon>
        <taxon>Acetobacterales</taxon>
        <taxon>Acetobacteraceae</taxon>
        <taxon>Gluconacetobacter</taxon>
    </lineage>
</organism>
<evidence type="ECO:0000313" key="6">
    <source>
        <dbReference type="EMBL" id="GBQ29436.1"/>
    </source>
</evidence>
<protein>
    <submittedName>
        <fullName evidence="6">Transcriptional regulator</fullName>
    </submittedName>
</protein>
<keyword evidence="4" id="KW-0804">Transcription</keyword>
<gene>
    <name evidence="6" type="ORF">AA12717_3258</name>
</gene>
<comment type="caution">
    <text evidence="6">The sequence shown here is derived from an EMBL/GenBank/DDBJ whole genome shotgun (WGS) entry which is preliminary data.</text>
</comment>
<dbReference type="PANTHER" id="PTHR30118:SF15">
    <property type="entry name" value="TRANSCRIPTIONAL REGULATORY PROTEIN"/>
    <property type="match status" value="1"/>
</dbReference>
<keyword evidence="7" id="KW-1185">Reference proteome</keyword>
<dbReference type="InterPro" id="IPR050389">
    <property type="entry name" value="LysR-type_TF"/>
</dbReference>
<proteinExistence type="inferred from homology"/>
<dbReference type="SUPFAM" id="SSF46785">
    <property type="entry name" value="Winged helix' DNA-binding domain"/>
    <property type="match status" value="1"/>
</dbReference>
<dbReference type="InterPro" id="IPR036390">
    <property type="entry name" value="WH_DNA-bd_sf"/>
</dbReference>
<comment type="similarity">
    <text evidence="1">Belongs to the LysR transcriptional regulatory family.</text>
</comment>
<dbReference type="Pfam" id="PF03466">
    <property type="entry name" value="LysR_substrate"/>
    <property type="match status" value="1"/>
</dbReference>
<dbReference type="Gene3D" id="3.40.190.10">
    <property type="entry name" value="Periplasmic binding protein-like II"/>
    <property type="match status" value="2"/>
</dbReference>
<dbReference type="CDD" id="cd08460">
    <property type="entry name" value="PBP2_DntR_like_1"/>
    <property type="match status" value="1"/>
</dbReference>
<dbReference type="Pfam" id="PF00126">
    <property type="entry name" value="HTH_1"/>
    <property type="match status" value="1"/>
</dbReference>
<dbReference type="SUPFAM" id="SSF53850">
    <property type="entry name" value="Periplasmic binding protein-like II"/>
    <property type="match status" value="1"/>
</dbReference>
<sequence length="309" mass="33823">MLLSLHPMHPKDLALLASLDILLTEGSVAKAAERMNLSTPAMSRVLGRIRALTGDPILVRAGRGLVPTPRAETMRAQLRDLIEAARTVLEAAPSFDPSRLDRRFTLRATDGFVATFGTALIARLRREAPNVVIRFVQQGDENVADLRDGRIDLDIATPGGSGPEIMVQSLFVDRFIGVVRPEHPLATREITLARFCRTPQISASRRGRPHGPLDAALEAQGHTRPVVAVVAGFIDAVLLARQTDLLAVVPERLTRTVREGMTSFPLPVATPPVTVAQTWHPRVQADPAHRWLRARLRQVCADSTPIAEY</sequence>
<evidence type="ECO:0000256" key="3">
    <source>
        <dbReference type="ARBA" id="ARBA00023125"/>
    </source>
</evidence>
<evidence type="ECO:0000256" key="4">
    <source>
        <dbReference type="ARBA" id="ARBA00023163"/>
    </source>
</evidence>
<keyword evidence="3" id="KW-0238">DNA-binding</keyword>